<sequence>KYDKIKFDNIIGYAYIPFRFLSIGIIPFWLGFLFDITSIYVLFLKISTGSKEQFLHSLERD</sequence>
<comment type="caution">
    <text evidence="2">The sequence shown here is derived from an EMBL/GenBank/DDBJ whole genome shotgun (WGS) entry which is preliminary data.</text>
</comment>
<evidence type="ECO:0000256" key="1">
    <source>
        <dbReference type="SAM" id="Phobius"/>
    </source>
</evidence>
<keyword evidence="1" id="KW-0472">Membrane</keyword>
<protein>
    <submittedName>
        <fullName evidence="2">Uncharacterized protein</fullName>
    </submittedName>
</protein>
<name>X1F2Z3_9ZZZZ</name>
<reference evidence="2" key="1">
    <citation type="journal article" date="2014" name="Front. Microbiol.">
        <title>High frequency of phylogenetically diverse reductive dehalogenase-homologous genes in deep subseafloor sedimentary metagenomes.</title>
        <authorList>
            <person name="Kawai M."/>
            <person name="Futagami T."/>
            <person name="Toyoda A."/>
            <person name="Takaki Y."/>
            <person name="Nishi S."/>
            <person name="Hori S."/>
            <person name="Arai W."/>
            <person name="Tsubouchi T."/>
            <person name="Morono Y."/>
            <person name="Uchiyama I."/>
            <person name="Ito T."/>
            <person name="Fujiyama A."/>
            <person name="Inagaki F."/>
            <person name="Takami H."/>
        </authorList>
    </citation>
    <scope>NUCLEOTIDE SEQUENCE</scope>
    <source>
        <strain evidence="2">Expedition CK06-06</strain>
    </source>
</reference>
<evidence type="ECO:0000313" key="2">
    <source>
        <dbReference type="EMBL" id="GAH26940.1"/>
    </source>
</evidence>
<gene>
    <name evidence="2" type="ORF">S03H2_09858</name>
</gene>
<dbReference type="EMBL" id="BARU01005115">
    <property type="protein sequence ID" value="GAH26940.1"/>
    <property type="molecule type" value="Genomic_DNA"/>
</dbReference>
<feature type="transmembrane region" description="Helical" evidence="1">
    <location>
        <begin position="20"/>
        <end position="43"/>
    </location>
</feature>
<dbReference type="AlphaFoldDB" id="X1F2Z3"/>
<feature type="non-terminal residue" evidence="2">
    <location>
        <position position="1"/>
    </location>
</feature>
<keyword evidence="1" id="KW-1133">Transmembrane helix</keyword>
<keyword evidence="1" id="KW-0812">Transmembrane</keyword>
<organism evidence="2">
    <name type="scientific">marine sediment metagenome</name>
    <dbReference type="NCBI Taxonomy" id="412755"/>
    <lineage>
        <taxon>unclassified sequences</taxon>
        <taxon>metagenomes</taxon>
        <taxon>ecological metagenomes</taxon>
    </lineage>
</organism>
<accession>X1F2Z3</accession>
<proteinExistence type="predicted"/>